<feature type="repeat" description="TPR" evidence="3">
    <location>
        <begin position="407"/>
        <end position="440"/>
    </location>
</feature>
<dbReference type="Gene3D" id="1.25.40.10">
    <property type="entry name" value="Tetratricopeptide repeat domain"/>
    <property type="match status" value="2"/>
</dbReference>
<reference evidence="4" key="1">
    <citation type="submission" date="2021-02" db="EMBL/GenBank/DDBJ databases">
        <authorList>
            <person name="Nowell W R."/>
        </authorList>
    </citation>
    <scope>NUCLEOTIDE SEQUENCE</scope>
</reference>
<dbReference type="InterPro" id="IPR011990">
    <property type="entry name" value="TPR-like_helical_dom_sf"/>
</dbReference>
<dbReference type="PANTHER" id="PTHR45641">
    <property type="entry name" value="TETRATRICOPEPTIDE REPEAT PROTEIN (AFU_ORTHOLOGUE AFUA_6G03870)"/>
    <property type="match status" value="1"/>
</dbReference>
<dbReference type="SMART" id="SM00028">
    <property type="entry name" value="TPR"/>
    <property type="match status" value="6"/>
</dbReference>
<dbReference type="AlphaFoldDB" id="A0A818TQP0"/>
<feature type="repeat" description="TPR" evidence="3">
    <location>
        <begin position="571"/>
        <end position="604"/>
    </location>
</feature>
<accession>A0A818TQP0</accession>
<protein>
    <submittedName>
        <fullName evidence="4">Uncharacterized protein</fullName>
    </submittedName>
</protein>
<evidence type="ECO:0000256" key="1">
    <source>
        <dbReference type="ARBA" id="ARBA00022737"/>
    </source>
</evidence>
<dbReference type="SUPFAM" id="SSF81901">
    <property type="entry name" value="HCP-like"/>
    <property type="match status" value="1"/>
</dbReference>
<dbReference type="InterPro" id="IPR019734">
    <property type="entry name" value="TPR_rpt"/>
</dbReference>
<evidence type="ECO:0000256" key="2">
    <source>
        <dbReference type="ARBA" id="ARBA00022803"/>
    </source>
</evidence>
<dbReference type="PROSITE" id="PS50005">
    <property type="entry name" value="TPR"/>
    <property type="match status" value="4"/>
</dbReference>
<organism evidence="4 5">
    <name type="scientific">Rotaria socialis</name>
    <dbReference type="NCBI Taxonomy" id="392032"/>
    <lineage>
        <taxon>Eukaryota</taxon>
        <taxon>Metazoa</taxon>
        <taxon>Spiralia</taxon>
        <taxon>Gnathifera</taxon>
        <taxon>Rotifera</taxon>
        <taxon>Eurotatoria</taxon>
        <taxon>Bdelloidea</taxon>
        <taxon>Philodinida</taxon>
        <taxon>Philodinidae</taxon>
        <taxon>Rotaria</taxon>
    </lineage>
</organism>
<proteinExistence type="predicted"/>
<evidence type="ECO:0000256" key="3">
    <source>
        <dbReference type="PROSITE-ProRule" id="PRU00339"/>
    </source>
</evidence>
<dbReference type="Proteomes" id="UP000663872">
    <property type="component" value="Unassembled WGS sequence"/>
</dbReference>
<dbReference type="PROSITE" id="PS51996">
    <property type="entry name" value="TR_MART"/>
    <property type="match status" value="1"/>
</dbReference>
<dbReference type="SUPFAM" id="SSF56399">
    <property type="entry name" value="ADP-ribosylation"/>
    <property type="match status" value="1"/>
</dbReference>
<keyword evidence="2 3" id="KW-0802">TPR repeat</keyword>
<sequence>MKMGPAQAEINNNLETYSIVWLDASVNNEENMSAQKQLRSVVNNLRTFINPEEFMNHTRLLQQGDLTILIVSGEMGRVIIPKMQKLEQVYSIYMYCFSKETNLEWSRPYSKVKAVCNKLVELIDAIQVDQKHQSQNEQSLSMDILDRSSTELNGEFLHSQLLIDVLIGMKPNKQDQNELIELLMKEYQGNESELKIVKEFQNEYASNRAIWWYTRDSFVYRLVNKALRVRNVEMIFLMRNIIRNVYEQLRANQFKKRAVVYRGQMMSDVEMKTLRKSIGNIISFNSFLSTSLNRRVAERFLRQSIVPCSSDDRAVVIFEIEADPRVICDVNGDNRRPFAQIDEFSYYGDETEILFMVGSIFRLESIRQDDPFGDMKIWTIRMRLCGDDENDLKKLYDHMKSRITRAEMNLMSLGLTMWKMGKFDLAEKYYRQFLTKLPSNDSSLSKLYQRFGLVANSKGEYDSSLEWYEKSLEIMMKTRPFDYVNIGNTHNNIGGVHRNKGDSLRALESYNRAVSLFKEANDENHPNMASFYGNIGGMYSAEKKYLEALDLYEKSLAIQKKHLPTDHPDLGLSYNNIGTVHDLLNDYDLALDYYDRSLKIRLKSLPSQHPDIATSYRNMGLAYEVKSELEQALTLMKKSKIIYEVALPVNHPYLLLIKNDIRRVEDKTKRVEAAERHLAR</sequence>
<comment type="caution">
    <text evidence="4">The sequence shown here is derived from an EMBL/GenBank/DDBJ whole genome shotgun (WGS) entry which is preliminary data.</text>
</comment>
<dbReference type="PANTHER" id="PTHR45641:SF1">
    <property type="entry name" value="AAA+ ATPASE DOMAIN-CONTAINING PROTEIN"/>
    <property type="match status" value="1"/>
</dbReference>
<dbReference type="Pfam" id="PF13374">
    <property type="entry name" value="TPR_10"/>
    <property type="match status" value="1"/>
</dbReference>
<feature type="repeat" description="TPR" evidence="3">
    <location>
        <begin position="445"/>
        <end position="478"/>
    </location>
</feature>
<name>A0A818TQP0_9BILA</name>
<evidence type="ECO:0000313" key="4">
    <source>
        <dbReference type="EMBL" id="CAF3690544.1"/>
    </source>
</evidence>
<gene>
    <name evidence="4" type="ORF">GRG538_LOCUS27655</name>
</gene>
<evidence type="ECO:0000313" key="5">
    <source>
        <dbReference type="Proteomes" id="UP000663872"/>
    </source>
</evidence>
<dbReference type="Pfam" id="PF13424">
    <property type="entry name" value="TPR_12"/>
    <property type="match status" value="1"/>
</dbReference>
<dbReference type="EMBL" id="CAJNYT010004781">
    <property type="protein sequence ID" value="CAF3690544.1"/>
    <property type="molecule type" value="Genomic_DNA"/>
</dbReference>
<feature type="repeat" description="TPR" evidence="3">
    <location>
        <begin position="529"/>
        <end position="562"/>
    </location>
</feature>
<keyword evidence="1" id="KW-0677">Repeat</keyword>
<dbReference type="Pfam" id="PF13181">
    <property type="entry name" value="TPR_8"/>
    <property type="match status" value="1"/>
</dbReference>
<dbReference type="Gene3D" id="3.90.176.10">
    <property type="entry name" value="Toxin ADP-ribosyltransferase, Chain A, domain 1"/>
    <property type="match status" value="1"/>
</dbReference>